<reference evidence="10 11" key="1">
    <citation type="submission" date="2023-04" db="EMBL/GenBank/DDBJ databases">
        <title>Clostridium tannerae sp. nov., isolated from the fecal material of an alpaca.</title>
        <authorList>
            <person name="Miller S."/>
            <person name="Hendry M."/>
            <person name="King J."/>
            <person name="Sankaranarayanan K."/>
            <person name="Lawson P.A."/>
        </authorList>
    </citation>
    <scope>NUCLEOTIDE SEQUENCE [LARGE SCALE GENOMIC DNA]</scope>
    <source>
        <strain evidence="10 11">A1-XYC3</strain>
    </source>
</reference>
<feature type="transmembrane region" description="Helical" evidence="9">
    <location>
        <begin position="390"/>
        <end position="406"/>
    </location>
</feature>
<organism evidence="10 11">
    <name type="scientific">Clostridium tanneri</name>
    <dbReference type="NCBI Taxonomy" id="3037988"/>
    <lineage>
        <taxon>Bacteria</taxon>
        <taxon>Bacillati</taxon>
        <taxon>Bacillota</taxon>
        <taxon>Clostridia</taxon>
        <taxon>Eubacteriales</taxon>
        <taxon>Clostridiaceae</taxon>
        <taxon>Clostridium</taxon>
    </lineage>
</organism>
<evidence type="ECO:0000256" key="9">
    <source>
        <dbReference type="SAM" id="Phobius"/>
    </source>
</evidence>
<comment type="subcellular location">
    <subcellularLocation>
        <location evidence="1 8">Cell membrane</location>
        <topology evidence="1 8">Multi-pass membrane protein</topology>
    </subcellularLocation>
</comment>
<dbReference type="InterPro" id="IPR045018">
    <property type="entry name" value="Azg-like"/>
</dbReference>
<evidence type="ECO:0000256" key="6">
    <source>
        <dbReference type="ARBA" id="ARBA00022989"/>
    </source>
</evidence>
<feature type="transmembrane region" description="Helical" evidence="9">
    <location>
        <begin position="34"/>
        <end position="55"/>
    </location>
</feature>
<evidence type="ECO:0000313" key="10">
    <source>
        <dbReference type="EMBL" id="MDW8801700.1"/>
    </source>
</evidence>
<evidence type="ECO:0000256" key="4">
    <source>
        <dbReference type="ARBA" id="ARBA00022475"/>
    </source>
</evidence>
<keyword evidence="11" id="KW-1185">Reference proteome</keyword>
<dbReference type="PANTHER" id="PTHR43337:SF1">
    <property type="entry name" value="XANTHINE_URACIL PERMEASE C887.17-RELATED"/>
    <property type="match status" value="1"/>
</dbReference>
<evidence type="ECO:0000256" key="2">
    <source>
        <dbReference type="ARBA" id="ARBA00005697"/>
    </source>
</evidence>
<evidence type="ECO:0000256" key="1">
    <source>
        <dbReference type="ARBA" id="ARBA00004651"/>
    </source>
</evidence>
<dbReference type="Proteomes" id="UP001281656">
    <property type="component" value="Unassembled WGS sequence"/>
</dbReference>
<feature type="transmembrane region" description="Helical" evidence="9">
    <location>
        <begin position="165"/>
        <end position="184"/>
    </location>
</feature>
<feature type="transmembrane region" description="Helical" evidence="9">
    <location>
        <begin position="80"/>
        <end position="102"/>
    </location>
</feature>
<dbReference type="InterPro" id="IPR006043">
    <property type="entry name" value="NCS2"/>
</dbReference>
<dbReference type="InterPro" id="IPR026033">
    <property type="entry name" value="Azg-like_bact_archaea"/>
</dbReference>
<protein>
    <submittedName>
        <fullName evidence="10">NCS2 family permease</fullName>
    </submittedName>
</protein>
<keyword evidence="5 8" id="KW-0812">Transmembrane</keyword>
<accession>A0ABU4JU78</accession>
<evidence type="ECO:0000313" key="11">
    <source>
        <dbReference type="Proteomes" id="UP001281656"/>
    </source>
</evidence>
<comment type="similarity">
    <text evidence="2 8">Belongs to the nucleobase:cation symporter-2 (NCS2) (TC 2.A.40) family. Azg-like subfamily.</text>
</comment>
<dbReference type="PIRSF" id="PIRSF005353">
    <property type="entry name" value="PbuG"/>
    <property type="match status" value="1"/>
</dbReference>
<sequence length="477" mass="49918">MDTSFSKETKKEKKSIFESFFQLSANKTNVKTEILAGFTTFVTMAYALLVIPNVLKFSGMNALGAKGDAAASLTAINDPVIASAYVGMCLTSAIGTIVMALYGNLPFAVAPGIGLTAFFSYSVCLTLGYTWQQALAAVFLSGILFILITVTSIREKIVDSLPENLKIAITGGIGLFIALIGLKSGSIIVSNPSTLVAFGNFSDPHTILTLIGIIIMGILMARAVKGAMLISICVTTLIGIPMGITNISGLKLLSAPASIAPTFMAFDFNGLLSHNGAGFIGALTSIVMVVLTFSLVDLFDTIGTLVGTAQKADMILPDGKIKNMKKALLSDALATTISSLFGTTTTATYIESTAGIAEGGRTGLTSLVTGILFVLALFLGGVVGIVPAEATAPALVIVGVLMLGAVKDINFDDFTEAVPAFFTIAIMPFSYSIANGIAAGIIFYPIMKVFTGKHKEVHPIIYILAALFIIRFVLLPQ</sequence>
<keyword evidence="7 8" id="KW-0472">Membrane</keyword>
<feature type="transmembrane region" description="Helical" evidence="9">
    <location>
        <begin position="362"/>
        <end position="383"/>
    </location>
</feature>
<proteinExistence type="inferred from homology"/>
<evidence type="ECO:0000256" key="8">
    <source>
        <dbReference type="PIRNR" id="PIRNR005353"/>
    </source>
</evidence>
<feature type="transmembrane region" description="Helical" evidence="9">
    <location>
        <begin position="228"/>
        <end position="247"/>
    </location>
</feature>
<evidence type="ECO:0000256" key="7">
    <source>
        <dbReference type="ARBA" id="ARBA00023136"/>
    </source>
</evidence>
<feature type="transmembrane region" description="Helical" evidence="9">
    <location>
        <begin position="135"/>
        <end position="153"/>
    </location>
</feature>
<feature type="transmembrane region" description="Helical" evidence="9">
    <location>
        <begin position="204"/>
        <end position="221"/>
    </location>
</feature>
<feature type="transmembrane region" description="Helical" evidence="9">
    <location>
        <begin position="456"/>
        <end position="474"/>
    </location>
</feature>
<feature type="transmembrane region" description="Helical" evidence="9">
    <location>
        <begin position="418"/>
        <end position="444"/>
    </location>
</feature>
<keyword evidence="4 8" id="KW-1003">Cell membrane</keyword>
<evidence type="ECO:0000256" key="3">
    <source>
        <dbReference type="ARBA" id="ARBA00022448"/>
    </source>
</evidence>
<name>A0ABU4JU78_9CLOT</name>
<dbReference type="EMBL" id="JARUJP010000012">
    <property type="protein sequence ID" value="MDW8801700.1"/>
    <property type="molecule type" value="Genomic_DNA"/>
</dbReference>
<evidence type="ECO:0000256" key="5">
    <source>
        <dbReference type="ARBA" id="ARBA00022692"/>
    </source>
</evidence>
<feature type="transmembrane region" description="Helical" evidence="9">
    <location>
        <begin position="279"/>
        <end position="306"/>
    </location>
</feature>
<dbReference type="Pfam" id="PF00860">
    <property type="entry name" value="Xan_ur_permease"/>
    <property type="match status" value="1"/>
</dbReference>
<dbReference type="RefSeq" id="WP_318798167.1">
    <property type="nucleotide sequence ID" value="NZ_JARUJP010000012.1"/>
</dbReference>
<comment type="caution">
    <text evidence="10">The sequence shown here is derived from an EMBL/GenBank/DDBJ whole genome shotgun (WGS) entry which is preliminary data.</text>
</comment>
<gene>
    <name evidence="10" type="ORF">P8V03_11140</name>
</gene>
<keyword evidence="6 8" id="KW-1133">Transmembrane helix</keyword>
<dbReference type="PANTHER" id="PTHR43337">
    <property type="entry name" value="XANTHINE/URACIL PERMEASE C887.17-RELATED"/>
    <property type="match status" value="1"/>
</dbReference>
<keyword evidence="3 8" id="KW-0813">Transport</keyword>
<feature type="transmembrane region" description="Helical" evidence="9">
    <location>
        <begin position="109"/>
        <end position="129"/>
    </location>
</feature>